<dbReference type="VEuPathDB" id="CryptoDB:GNI_079420"/>
<dbReference type="Gene3D" id="1.20.1250.20">
    <property type="entry name" value="MFS general substrate transporter like domains"/>
    <property type="match status" value="2"/>
</dbReference>
<feature type="compositionally biased region" description="Polar residues" evidence="8">
    <location>
        <begin position="300"/>
        <end position="317"/>
    </location>
</feature>
<evidence type="ECO:0000256" key="4">
    <source>
        <dbReference type="ARBA" id="ARBA00022692"/>
    </source>
</evidence>
<feature type="transmembrane region" description="Helical" evidence="9">
    <location>
        <begin position="371"/>
        <end position="393"/>
    </location>
</feature>
<feature type="transmembrane region" description="Helical" evidence="9">
    <location>
        <begin position="439"/>
        <end position="459"/>
    </location>
</feature>
<dbReference type="PANTHER" id="PTHR20772">
    <property type="entry name" value="PROTEIN FMP42"/>
    <property type="match status" value="1"/>
</dbReference>
<evidence type="ECO:0000313" key="11">
    <source>
        <dbReference type="Proteomes" id="UP000019763"/>
    </source>
</evidence>
<comment type="subcellular location">
    <subcellularLocation>
        <location evidence="1">Membrane</location>
        <topology evidence="1">Multi-pass membrane protein</topology>
    </subcellularLocation>
</comment>
<sequence>MSSTGGGSVVRLLEKDSLKPGLKEGGLKSVSGKVKPLGCVARWRMNPYVRLVIYCLACLFTSCLYFGWQAYSAMIIKSGAYAWKCDPGSPTEDPDDPASCLEQSKAVSGLYSLANGSEFVCAAVAGVMLDTFGPQVTASIGETLHLLSILCLIFATEKFRVYTLAMVLAGACVNIICFPALTVMEHWPRRQALAVSIIVGCQSAASVVAPMLNAIWKKHPDWRFRSIWGVWLVVVWLPVSALYICCLPRKRDYGALLATSVILRSDEPAVDFDGNPIKRKFSDELDAPRSEREDLETGFGASTSGERTGGYSTPSNHPRSEHARSELGSGIEMARLRDTSVSTAAAVEEDAAALEEIGKGDRTRGKAQWKLFIRCLQTLDIWIMAAFCGLLMFQFAYYPAVVKDAVSMSVSDFVGWLTPMQGPFSFVIGFCMDYTGTTLVMFVMGVTLIFVNQTCAWASENESLMRFTAVWFIFIQSATYNIKYTFVNEMYDPFNFGKLVGVLGIAGGIGVYCSDPLVKSTEYNTILNALTGVAAFMLVLTGFVFIRQMKGVTHKTVRAVEQKHRQVNNVD</sequence>
<comment type="caution">
    <text evidence="10">The sequence shown here is derived from an EMBL/GenBank/DDBJ whole genome shotgun (WGS) entry which is preliminary data.</text>
</comment>
<evidence type="ECO:0000313" key="10">
    <source>
        <dbReference type="EMBL" id="EZG66552.1"/>
    </source>
</evidence>
<keyword evidence="11" id="KW-1185">Reference proteome</keyword>
<reference evidence="10" key="1">
    <citation type="submission" date="2013-12" db="EMBL/GenBank/DDBJ databases">
        <authorList>
            <person name="Omoto C.K."/>
            <person name="Sibley D."/>
            <person name="Venepally P."/>
            <person name="Hadjithomas M."/>
            <person name="Karamycheva S."/>
            <person name="Brunk B."/>
            <person name="Roos D."/>
            <person name="Caler E."/>
            <person name="Lorenzi H."/>
        </authorList>
    </citation>
    <scope>NUCLEOTIDE SEQUENCE</scope>
</reference>
<evidence type="ECO:0000256" key="1">
    <source>
        <dbReference type="ARBA" id="ARBA00004141"/>
    </source>
</evidence>
<evidence type="ECO:0000256" key="3">
    <source>
        <dbReference type="ARBA" id="ARBA00022448"/>
    </source>
</evidence>
<dbReference type="Proteomes" id="UP000019763">
    <property type="component" value="Unassembled WGS sequence"/>
</dbReference>
<dbReference type="AlphaFoldDB" id="A0A023B6H2"/>
<evidence type="ECO:0000256" key="9">
    <source>
        <dbReference type="SAM" id="Phobius"/>
    </source>
</evidence>
<dbReference type="OMA" id="WASENES"/>
<feature type="transmembrane region" description="Helical" evidence="9">
    <location>
        <begin position="193"/>
        <end position="216"/>
    </location>
</feature>
<dbReference type="eggNOG" id="ENOG502SAKG">
    <property type="taxonomic scope" value="Eukaryota"/>
</dbReference>
<organism evidence="10 11">
    <name type="scientific">Gregarina niphandrodes</name>
    <name type="common">Septate eugregarine</name>
    <dbReference type="NCBI Taxonomy" id="110365"/>
    <lineage>
        <taxon>Eukaryota</taxon>
        <taxon>Sar</taxon>
        <taxon>Alveolata</taxon>
        <taxon>Apicomplexa</taxon>
        <taxon>Conoidasida</taxon>
        <taxon>Gregarinasina</taxon>
        <taxon>Eugregarinorida</taxon>
        <taxon>Gregarinidae</taxon>
        <taxon>Gregarina</taxon>
    </lineage>
</organism>
<evidence type="ECO:0000256" key="5">
    <source>
        <dbReference type="ARBA" id="ARBA00022970"/>
    </source>
</evidence>
<protein>
    <submittedName>
        <fullName evidence="10">Major facilitator family transporter</fullName>
    </submittedName>
</protein>
<dbReference type="RefSeq" id="XP_011130605.1">
    <property type="nucleotide sequence ID" value="XM_011132303.1"/>
</dbReference>
<feature type="transmembrane region" description="Helical" evidence="9">
    <location>
        <begin position="465"/>
        <end position="482"/>
    </location>
</feature>
<feature type="region of interest" description="Disordered" evidence="8">
    <location>
        <begin position="283"/>
        <end position="326"/>
    </location>
</feature>
<proteinExistence type="inferred from homology"/>
<evidence type="ECO:0000256" key="8">
    <source>
        <dbReference type="SAM" id="MobiDB-lite"/>
    </source>
</evidence>
<dbReference type="InterPro" id="IPR036259">
    <property type="entry name" value="MFS_trans_sf"/>
</dbReference>
<feature type="transmembrane region" description="Helical" evidence="9">
    <location>
        <begin position="51"/>
        <end position="68"/>
    </location>
</feature>
<evidence type="ECO:0000256" key="2">
    <source>
        <dbReference type="ARBA" id="ARBA00006595"/>
    </source>
</evidence>
<feature type="transmembrane region" description="Helical" evidence="9">
    <location>
        <begin position="526"/>
        <end position="546"/>
    </location>
</feature>
<dbReference type="GeneID" id="22912892"/>
<feature type="transmembrane region" description="Helical" evidence="9">
    <location>
        <begin position="413"/>
        <end position="432"/>
    </location>
</feature>
<evidence type="ECO:0000256" key="7">
    <source>
        <dbReference type="ARBA" id="ARBA00023136"/>
    </source>
</evidence>
<gene>
    <name evidence="10" type="ORF">GNI_079420</name>
</gene>
<keyword evidence="6 9" id="KW-1133">Transmembrane helix</keyword>
<comment type="similarity">
    <text evidence="2">Belongs to the SLC43A transporter (TC 2.A.1.44) family.</text>
</comment>
<keyword evidence="3" id="KW-0813">Transport</keyword>
<dbReference type="GO" id="GO:0016020">
    <property type="term" value="C:membrane"/>
    <property type="evidence" value="ECO:0007669"/>
    <property type="project" value="UniProtKB-SubCell"/>
</dbReference>
<dbReference type="GO" id="GO:0006865">
    <property type="term" value="P:amino acid transport"/>
    <property type="evidence" value="ECO:0007669"/>
    <property type="project" value="UniProtKB-KW"/>
</dbReference>
<dbReference type="SUPFAM" id="SSF103473">
    <property type="entry name" value="MFS general substrate transporter"/>
    <property type="match status" value="1"/>
</dbReference>
<keyword evidence="7 9" id="KW-0472">Membrane</keyword>
<name>A0A023B6H2_GRENI</name>
<dbReference type="OrthoDB" id="330047at2759"/>
<feature type="compositionally biased region" description="Basic and acidic residues" evidence="8">
    <location>
        <begin position="283"/>
        <end position="292"/>
    </location>
</feature>
<evidence type="ECO:0000256" key="6">
    <source>
        <dbReference type="ARBA" id="ARBA00022989"/>
    </source>
</evidence>
<keyword evidence="4 9" id="KW-0812">Transmembrane</keyword>
<accession>A0A023B6H2</accession>
<feature type="transmembrane region" description="Helical" evidence="9">
    <location>
        <begin position="494"/>
        <end position="514"/>
    </location>
</feature>
<dbReference type="PANTHER" id="PTHR20772:SF2">
    <property type="entry name" value="PROTEIN FMP42"/>
    <property type="match status" value="1"/>
</dbReference>
<feature type="transmembrane region" description="Helical" evidence="9">
    <location>
        <begin position="228"/>
        <end position="247"/>
    </location>
</feature>
<feature type="transmembrane region" description="Helical" evidence="9">
    <location>
        <begin position="161"/>
        <end position="181"/>
    </location>
</feature>
<keyword evidence="5" id="KW-0029">Amino-acid transport</keyword>
<dbReference type="EMBL" id="AFNH02000594">
    <property type="protein sequence ID" value="EZG66552.1"/>
    <property type="molecule type" value="Genomic_DNA"/>
</dbReference>
<dbReference type="InterPro" id="IPR052599">
    <property type="entry name" value="SLC43A_AATransporter"/>
</dbReference>